<accession>A0A0D9PGV3</accession>
<proteinExistence type="predicted"/>
<evidence type="ECO:0000313" key="2">
    <source>
        <dbReference type="Proteomes" id="UP000054544"/>
    </source>
</evidence>
<dbReference type="AlphaFoldDB" id="A0A0D9PGV3"/>
<sequence>MPRNALEHPGVENVTLLKRKILYFEVFLVGNPAQEAVTRKDTTFISIDAHKSESLLITRSFMDKVESLQTTSLARATPHSRMTKAALCG</sequence>
<keyword evidence="2" id="KW-1185">Reference proteome</keyword>
<dbReference type="EMBL" id="KE384719">
    <property type="protein sequence ID" value="KJK84035.1"/>
    <property type="molecule type" value="Genomic_DNA"/>
</dbReference>
<protein>
    <submittedName>
        <fullName evidence="1">Uncharacterized protein</fullName>
    </submittedName>
</protein>
<evidence type="ECO:0000313" key="1">
    <source>
        <dbReference type="EMBL" id="KJK84035.1"/>
    </source>
</evidence>
<organism evidence="1 2">
    <name type="scientific">Metarhizium anisopliae BRIP 53293</name>
    <dbReference type="NCBI Taxonomy" id="1291518"/>
    <lineage>
        <taxon>Eukaryota</taxon>
        <taxon>Fungi</taxon>
        <taxon>Dikarya</taxon>
        <taxon>Ascomycota</taxon>
        <taxon>Pezizomycotina</taxon>
        <taxon>Sordariomycetes</taxon>
        <taxon>Hypocreomycetidae</taxon>
        <taxon>Hypocreales</taxon>
        <taxon>Clavicipitaceae</taxon>
        <taxon>Metarhizium</taxon>
    </lineage>
</organism>
<gene>
    <name evidence="1" type="ORF">H634G_00398</name>
</gene>
<dbReference type="Proteomes" id="UP000054544">
    <property type="component" value="Unassembled WGS sequence"/>
</dbReference>
<reference evidence="2" key="1">
    <citation type="journal article" date="2014" name="BMC Genomics">
        <title>The genome sequence of the biocontrol fungus Metarhizium anisopliae and comparative genomics of Metarhizium species.</title>
        <authorList>
            <person name="Pattemore J.A."/>
            <person name="Hane J.K."/>
            <person name="Williams A.H."/>
            <person name="Wilson B.A."/>
            <person name="Stodart B.J."/>
            <person name="Ash G.J."/>
        </authorList>
    </citation>
    <scope>NUCLEOTIDE SEQUENCE [LARGE SCALE GENOMIC DNA]</scope>
    <source>
        <strain evidence="2">BRIP 53293</strain>
    </source>
</reference>
<name>A0A0D9PGV3_METAN</name>